<evidence type="ECO:0000256" key="1">
    <source>
        <dbReference type="SAM" id="MobiDB-lite"/>
    </source>
</evidence>
<feature type="region of interest" description="Disordered" evidence="1">
    <location>
        <begin position="84"/>
        <end position="119"/>
    </location>
</feature>
<dbReference type="EMBL" id="CAKKLH010000124">
    <property type="protein sequence ID" value="CAH0104150.1"/>
    <property type="molecule type" value="Genomic_DNA"/>
</dbReference>
<dbReference type="OrthoDB" id="10377070at2759"/>
<dbReference type="AlphaFoldDB" id="A0A8J2WEF4"/>
<feature type="compositionally biased region" description="Basic and acidic residues" evidence="1">
    <location>
        <begin position="140"/>
        <end position="152"/>
    </location>
</feature>
<evidence type="ECO:0000256" key="2">
    <source>
        <dbReference type="SAM" id="SignalP"/>
    </source>
</evidence>
<evidence type="ECO:0008006" key="5">
    <source>
        <dbReference type="Google" id="ProtNLM"/>
    </source>
</evidence>
<feature type="signal peptide" evidence="2">
    <location>
        <begin position="1"/>
        <end position="25"/>
    </location>
</feature>
<protein>
    <recommendedName>
        <fullName evidence="5">Corticotropin-releasing factor domain-containing protein</fullName>
    </recommendedName>
</protein>
<accession>A0A8J2WEF4</accession>
<name>A0A8J2WEF4_9CRUS</name>
<comment type="caution">
    <text evidence="3">The sequence shown here is derived from an EMBL/GenBank/DDBJ whole genome shotgun (WGS) entry which is preliminary data.</text>
</comment>
<organism evidence="3 4">
    <name type="scientific">Daphnia galeata</name>
    <dbReference type="NCBI Taxonomy" id="27404"/>
    <lineage>
        <taxon>Eukaryota</taxon>
        <taxon>Metazoa</taxon>
        <taxon>Ecdysozoa</taxon>
        <taxon>Arthropoda</taxon>
        <taxon>Crustacea</taxon>
        <taxon>Branchiopoda</taxon>
        <taxon>Diplostraca</taxon>
        <taxon>Cladocera</taxon>
        <taxon>Anomopoda</taxon>
        <taxon>Daphniidae</taxon>
        <taxon>Daphnia</taxon>
    </lineage>
</organism>
<evidence type="ECO:0000313" key="4">
    <source>
        <dbReference type="Proteomes" id="UP000789390"/>
    </source>
</evidence>
<proteinExistence type="predicted"/>
<reference evidence="3" key="1">
    <citation type="submission" date="2021-11" db="EMBL/GenBank/DDBJ databases">
        <authorList>
            <person name="Schell T."/>
        </authorList>
    </citation>
    <scope>NUCLEOTIDE SEQUENCE</scope>
    <source>
        <strain evidence="3">M5</strain>
    </source>
</reference>
<feature type="chain" id="PRO_5035256464" description="Corticotropin-releasing factor domain-containing protein" evidence="2">
    <location>
        <begin position="26"/>
        <end position="188"/>
    </location>
</feature>
<feature type="region of interest" description="Disordered" evidence="1">
    <location>
        <begin position="140"/>
        <end position="188"/>
    </location>
</feature>
<dbReference type="Proteomes" id="UP000789390">
    <property type="component" value="Unassembled WGS sequence"/>
</dbReference>
<gene>
    <name evidence="3" type="ORF">DGAL_LOCUS6864</name>
</gene>
<keyword evidence="4" id="KW-1185">Reference proteome</keyword>
<keyword evidence="2" id="KW-0732">Signal</keyword>
<sequence length="188" mass="21019">MRWHVTALAAVWLIMMGWCGSVVMGQPIAGLVNQPHHPPAGQTIPEMWAVLDPADGPPSPIQDGDDLNGDLYYFPSVPIMKRQPTLDDDSGWQSQDRSKRQSQSHSGSSGNHHSQLSIISPIEALRSRLRLEMLRREYGKQIKQNQDKLERVGKRRKRSDLSYPVSADGRSDEKWMSQPSVASAIKAP</sequence>
<evidence type="ECO:0000313" key="3">
    <source>
        <dbReference type="EMBL" id="CAH0104150.1"/>
    </source>
</evidence>
<feature type="compositionally biased region" description="Low complexity" evidence="1">
    <location>
        <begin position="101"/>
        <end position="117"/>
    </location>
</feature>